<gene>
    <name evidence="2" type="primary">prpD_2</name>
    <name evidence="2" type="ORF">NCTC10060_04311</name>
</gene>
<dbReference type="PANTHER" id="PTHR16943:SF8">
    <property type="entry name" value="2-METHYLCITRATE DEHYDRATASE"/>
    <property type="match status" value="1"/>
</dbReference>
<name>A0A379U2P4_SALDZ</name>
<dbReference type="AlphaFoldDB" id="A0A379U2P4"/>
<dbReference type="InterPro" id="IPR005656">
    <property type="entry name" value="MmgE_PrpD"/>
</dbReference>
<dbReference type="GO" id="GO:0047547">
    <property type="term" value="F:2-methylcitrate dehydratase activity"/>
    <property type="evidence" value="ECO:0007669"/>
    <property type="project" value="UniProtKB-EC"/>
</dbReference>
<organism evidence="2 3">
    <name type="scientific">Salmonella diarizonae</name>
    <dbReference type="NCBI Taxonomy" id="59204"/>
    <lineage>
        <taxon>Bacteria</taxon>
        <taxon>Pseudomonadati</taxon>
        <taxon>Pseudomonadota</taxon>
        <taxon>Gammaproteobacteria</taxon>
        <taxon>Enterobacterales</taxon>
        <taxon>Enterobacteriaceae</taxon>
        <taxon>Salmonella</taxon>
    </lineage>
</organism>
<feature type="domain" description="MmgE/PrpD C-terminal" evidence="1">
    <location>
        <begin position="1"/>
        <end position="73"/>
    </location>
</feature>
<proteinExistence type="predicted"/>
<dbReference type="EMBL" id="UGXH01000003">
    <property type="protein sequence ID" value="SUG57107.1"/>
    <property type="molecule type" value="Genomic_DNA"/>
</dbReference>
<sequence>MVAVPLLFGRLTAADYEDEVAQDKRIDALREKIVCYEDPAFTADYHDPEKRAIGNAITVEFTDGSRFDEVIVE</sequence>
<evidence type="ECO:0000313" key="2">
    <source>
        <dbReference type="EMBL" id="SUG57107.1"/>
    </source>
</evidence>
<accession>A0A379U2P4</accession>
<dbReference type="InterPro" id="IPR036148">
    <property type="entry name" value="MmgE/PrpD_sf"/>
</dbReference>
<dbReference type="SUPFAM" id="SSF103378">
    <property type="entry name" value="2-methylcitrate dehydratase PrpD"/>
    <property type="match status" value="1"/>
</dbReference>
<dbReference type="Pfam" id="PF19305">
    <property type="entry name" value="MmgE_PrpD_C"/>
    <property type="match status" value="1"/>
</dbReference>
<evidence type="ECO:0000259" key="1">
    <source>
        <dbReference type="Pfam" id="PF19305"/>
    </source>
</evidence>
<dbReference type="EC" id="4.2.1.79" evidence="2"/>
<evidence type="ECO:0000313" key="3">
    <source>
        <dbReference type="Proteomes" id="UP000254633"/>
    </source>
</evidence>
<dbReference type="InterPro" id="IPR042188">
    <property type="entry name" value="MmgE/PrpD_sf_2"/>
</dbReference>
<dbReference type="PANTHER" id="PTHR16943">
    <property type="entry name" value="2-METHYLCITRATE DEHYDRATASE-RELATED"/>
    <property type="match status" value="1"/>
</dbReference>
<dbReference type="Gene3D" id="3.30.1330.120">
    <property type="entry name" value="2-methylcitrate dehydratase PrpD"/>
    <property type="match status" value="1"/>
</dbReference>
<reference evidence="2 3" key="1">
    <citation type="submission" date="2018-06" db="EMBL/GenBank/DDBJ databases">
        <authorList>
            <consortium name="Pathogen Informatics"/>
            <person name="Doyle S."/>
        </authorList>
    </citation>
    <scope>NUCLEOTIDE SEQUENCE [LARGE SCALE GENOMIC DNA]</scope>
    <source>
        <strain evidence="2 3">NCTC10060</strain>
    </source>
</reference>
<dbReference type="InterPro" id="IPR045337">
    <property type="entry name" value="MmgE_PrpD_C"/>
</dbReference>
<dbReference type="Proteomes" id="UP000254633">
    <property type="component" value="Unassembled WGS sequence"/>
</dbReference>
<protein>
    <submittedName>
        <fullName evidence="2">2-methylcitrate dehydratase</fullName>
        <ecNumber evidence="2">4.2.1.79</ecNumber>
    </submittedName>
</protein>
<keyword evidence="2" id="KW-0456">Lyase</keyword>